<reference evidence="7 8" key="2">
    <citation type="journal article" date="2016" name="Genome Announc.">
        <title>Complete Genome Sequence of the Highly Virulent Aeromonas schubertii Strain WL1483, Isolated from Diseased Snakehead Fish (Channa argus) in China.</title>
        <authorList>
            <person name="Liu L."/>
            <person name="Li N."/>
            <person name="Zhang D."/>
            <person name="Fu X."/>
            <person name="Shi C."/>
            <person name="Lin Q."/>
            <person name="Hao G."/>
        </authorList>
    </citation>
    <scope>NUCLEOTIDE SEQUENCE [LARGE SCALE GENOMIC DNA]</scope>
    <source>
        <strain evidence="7 8">WL1483</strain>
    </source>
</reference>
<organism evidence="7 8">
    <name type="scientific">Aeromonas schubertii</name>
    <dbReference type="NCBI Taxonomy" id="652"/>
    <lineage>
        <taxon>Bacteria</taxon>
        <taxon>Pseudomonadati</taxon>
        <taxon>Pseudomonadota</taxon>
        <taxon>Gammaproteobacteria</taxon>
        <taxon>Aeromonadales</taxon>
        <taxon>Aeromonadaceae</taxon>
        <taxon>Aeromonas</taxon>
    </lineage>
</organism>
<reference evidence="8" key="1">
    <citation type="submission" date="2015-10" db="EMBL/GenBank/DDBJ databases">
        <title>Complete Genome Sequence of Aeromonas schubertii strain WL1483.</title>
        <authorList>
            <person name="Liu L."/>
        </authorList>
    </citation>
    <scope>NUCLEOTIDE SEQUENCE [LARGE SCALE GENOMIC DNA]</scope>
    <source>
        <strain evidence="8">WL1483</strain>
    </source>
</reference>
<dbReference type="SUPFAM" id="SSF56801">
    <property type="entry name" value="Acetyl-CoA synthetase-like"/>
    <property type="match status" value="1"/>
</dbReference>
<dbReference type="Gene3D" id="3.40.50.12780">
    <property type="entry name" value="N-terminal domain of ligase-like"/>
    <property type="match status" value="1"/>
</dbReference>
<evidence type="ECO:0000256" key="2">
    <source>
        <dbReference type="ARBA" id="ARBA00022598"/>
    </source>
</evidence>
<sequence length="646" mass="72597">MNSASLWQPSPERIRHSNMYHFMEQVNRFHGLNLSTYPQLWQWSVEKTTRFWPLVWQHCGVVGRLGDVVAENRQEIARTRWFPDSRLNFAENLLRRDDASLAIISRLEDGSRRTLSWHQLQQAVARLAHWLRAEGVQPGDVVAGYLPNIPETVIAMLASASLGAVWTSTSPDFGAASVIERFGQTRPVVLIAGDGYRYGGKAIDIRDKVAEVVRAIDSVRRVVMVPLLGLSESPREWVDWDALQQGEAPPLTFTERAFNDPLYALYSSGTTGKPKCIVHGIGGTLLQHLKEHQLHCDIKPGERVFYFTTCGWMMWNWLVSALASGATLVLFDGSPFYPDGKVLWDLARDEEVALFGTSAKYLDALHKQGYAPIHTHALPALRLICSTGSVLSPEGFDYVYQQIKQDVQLASISGGTDICSCFAIGNPMSPVYRGESQGRGLGLAVQVFNDEGQPVQGEKGELVCTKPFPAQPIGFWGDESGDKYRAAYFERFDNVWCHGDWIELTEHDGILFYGRSDATLNPGGVRIGTSEIYRYVEQLDEVEESIVIGQQWQQDERVVLFVRLRDGLILDDALRDRIRQQVRSHCTARHVPARIVQVSAIPRTKSGKIVELAVREVVHHRPVKNTHALANPEVLDEYRDRQELAS</sequence>
<dbReference type="Gene3D" id="3.30.300.30">
    <property type="match status" value="1"/>
</dbReference>
<evidence type="ECO:0000256" key="1">
    <source>
        <dbReference type="ARBA" id="ARBA00006432"/>
    </source>
</evidence>
<dbReference type="InterPro" id="IPR025110">
    <property type="entry name" value="AMP-bd_C"/>
</dbReference>
<keyword evidence="2" id="KW-0436">Ligase</keyword>
<name>A0A0S2SM90_9GAMM</name>
<keyword evidence="4" id="KW-0067">ATP-binding</keyword>
<evidence type="ECO:0000256" key="3">
    <source>
        <dbReference type="ARBA" id="ARBA00022741"/>
    </source>
</evidence>
<dbReference type="EMBL" id="CP013067">
    <property type="protein sequence ID" value="ALP42835.1"/>
    <property type="molecule type" value="Genomic_DNA"/>
</dbReference>
<dbReference type="NCBIfam" id="NF002937">
    <property type="entry name" value="PRK03584.1"/>
    <property type="match status" value="1"/>
</dbReference>
<gene>
    <name evidence="7" type="primary">acsA1</name>
    <name evidence="7" type="ORF">WL1483_3416</name>
</gene>
<dbReference type="InterPro" id="IPR005914">
    <property type="entry name" value="Acac_CoA_synth"/>
</dbReference>
<feature type="domain" description="AMP-dependent synthetase/ligase" evidence="5">
    <location>
        <begin position="104"/>
        <end position="467"/>
    </location>
</feature>
<evidence type="ECO:0000259" key="6">
    <source>
        <dbReference type="Pfam" id="PF13193"/>
    </source>
</evidence>
<dbReference type="NCBIfam" id="TIGR01217">
    <property type="entry name" value="ac_ac_CoA_syn"/>
    <property type="match status" value="1"/>
</dbReference>
<dbReference type="InterPro" id="IPR042099">
    <property type="entry name" value="ANL_N_sf"/>
</dbReference>
<dbReference type="PANTHER" id="PTHR42921">
    <property type="entry name" value="ACETOACETYL-COA SYNTHETASE"/>
    <property type="match status" value="1"/>
</dbReference>
<dbReference type="GO" id="GO:0030729">
    <property type="term" value="F:acetoacetate-CoA ligase activity"/>
    <property type="evidence" value="ECO:0007669"/>
    <property type="project" value="InterPro"/>
</dbReference>
<dbReference type="CDD" id="cd05943">
    <property type="entry name" value="AACS"/>
    <property type="match status" value="1"/>
</dbReference>
<dbReference type="AlphaFoldDB" id="A0A0S2SM90"/>
<evidence type="ECO:0000313" key="8">
    <source>
        <dbReference type="Proteomes" id="UP000058114"/>
    </source>
</evidence>
<protein>
    <submittedName>
        <fullName evidence="7">Acetoacetyl-CoA synthetase</fullName>
    </submittedName>
</protein>
<evidence type="ECO:0000256" key="4">
    <source>
        <dbReference type="ARBA" id="ARBA00022840"/>
    </source>
</evidence>
<dbReference type="GO" id="GO:0005524">
    <property type="term" value="F:ATP binding"/>
    <property type="evidence" value="ECO:0007669"/>
    <property type="project" value="UniProtKB-KW"/>
</dbReference>
<dbReference type="Pfam" id="PF00501">
    <property type="entry name" value="AMP-binding"/>
    <property type="match status" value="1"/>
</dbReference>
<comment type="similarity">
    <text evidence="1">Belongs to the ATP-dependent AMP-binding enzyme family.</text>
</comment>
<proteinExistence type="inferred from homology"/>
<dbReference type="PANTHER" id="PTHR42921:SF1">
    <property type="entry name" value="ACETOACETYL-COA SYNTHETASE"/>
    <property type="match status" value="1"/>
</dbReference>
<dbReference type="InterPro" id="IPR000873">
    <property type="entry name" value="AMP-dep_synth/lig_dom"/>
</dbReference>
<dbReference type="PATRIC" id="fig|652.5.peg.54"/>
<dbReference type="KEGG" id="asr:WL1483_3416"/>
<dbReference type="RefSeq" id="WP_060583287.1">
    <property type="nucleotide sequence ID" value="NZ_CP013067.1"/>
</dbReference>
<dbReference type="Pfam" id="PF13193">
    <property type="entry name" value="AMP-binding_C"/>
    <property type="match status" value="1"/>
</dbReference>
<feature type="domain" description="AMP-binding enzyme C-terminal" evidence="6">
    <location>
        <begin position="539"/>
        <end position="608"/>
    </location>
</feature>
<evidence type="ECO:0000313" key="7">
    <source>
        <dbReference type="EMBL" id="ALP42835.1"/>
    </source>
</evidence>
<dbReference type="InterPro" id="IPR045851">
    <property type="entry name" value="AMP-bd_C_sf"/>
</dbReference>
<keyword evidence="3" id="KW-0547">Nucleotide-binding</keyword>
<dbReference type="Proteomes" id="UP000058114">
    <property type="component" value="Chromosome"/>
</dbReference>
<dbReference type="GO" id="GO:0006629">
    <property type="term" value="P:lipid metabolic process"/>
    <property type="evidence" value="ECO:0007669"/>
    <property type="project" value="InterPro"/>
</dbReference>
<accession>A0A0S2SM90</accession>
<evidence type="ECO:0000259" key="5">
    <source>
        <dbReference type="Pfam" id="PF00501"/>
    </source>
</evidence>